<evidence type="ECO:0000313" key="4">
    <source>
        <dbReference type="Proteomes" id="UP000199470"/>
    </source>
</evidence>
<evidence type="ECO:0000259" key="2">
    <source>
        <dbReference type="Pfam" id="PF07589"/>
    </source>
</evidence>
<keyword evidence="4" id="KW-1185">Reference proteome</keyword>
<dbReference type="EMBL" id="FOTW01000013">
    <property type="protein sequence ID" value="SFM13001.1"/>
    <property type="molecule type" value="Genomic_DNA"/>
</dbReference>
<sequence>MKHFTSTLGAMLAAAVLAAPTTTLAGPLIGMSLNGNHVYDVYADLWTNVTDSGLATGIIPGGAPGYLTQLRTQTVVGTMSNSNNGTIVTPAGLNSSFEVSKIARYQQLVSAQNGNTIHFTMPSTQDAAMDVDLFHTGVQNVAIYFDRLGPAGDSKAMPGNGANTVRCYGSGATSAGCGVGDLDNGDGMLIMSGHLVFNEATFTRSSVNPNIGTGSFSTSFMIDFVNSDFLDVVTGSIISDNFTGSTNLPSFYNPVRTWDGTTPDGSFPFFKVDSSQSFAVAAVPEPATLALFGLGLAGLALGERRKIKGTVEAKC</sequence>
<dbReference type="AlphaFoldDB" id="A0A1I4NBW4"/>
<dbReference type="NCBIfam" id="TIGR02595">
    <property type="entry name" value="PEP_CTERM"/>
    <property type="match status" value="1"/>
</dbReference>
<dbReference type="RefSeq" id="WP_093388356.1">
    <property type="nucleotide sequence ID" value="NZ_FOTW01000013.1"/>
</dbReference>
<proteinExistence type="predicted"/>
<name>A0A1I4NBW4_9BURK</name>
<dbReference type="Pfam" id="PF07589">
    <property type="entry name" value="PEP-CTERM"/>
    <property type="match status" value="1"/>
</dbReference>
<dbReference type="InterPro" id="IPR013424">
    <property type="entry name" value="Ice-binding_C"/>
</dbReference>
<feature type="chain" id="PRO_5011436127" evidence="1">
    <location>
        <begin position="26"/>
        <end position="315"/>
    </location>
</feature>
<keyword evidence="1" id="KW-0732">Signal</keyword>
<feature type="signal peptide" evidence="1">
    <location>
        <begin position="1"/>
        <end position="25"/>
    </location>
</feature>
<feature type="domain" description="Ice-binding protein C-terminal" evidence="2">
    <location>
        <begin position="282"/>
        <end position="305"/>
    </location>
</feature>
<accession>A0A1I4NBW4</accession>
<reference evidence="3 4" key="1">
    <citation type="submission" date="2016-10" db="EMBL/GenBank/DDBJ databases">
        <authorList>
            <person name="de Groot N.N."/>
        </authorList>
    </citation>
    <scope>NUCLEOTIDE SEQUENCE [LARGE SCALE GENOMIC DNA]</scope>
    <source>
        <strain evidence="3 4">ATCC 43154</strain>
    </source>
</reference>
<gene>
    <name evidence="3" type="ORF">SAMN02982985_02844</name>
</gene>
<evidence type="ECO:0000256" key="1">
    <source>
        <dbReference type="SAM" id="SignalP"/>
    </source>
</evidence>
<evidence type="ECO:0000313" key="3">
    <source>
        <dbReference type="EMBL" id="SFM13001.1"/>
    </source>
</evidence>
<dbReference type="Proteomes" id="UP000199470">
    <property type="component" value="Unassembled WGS sequence"/>
</dbReference>
<organism evidence="3 4">
    <name type="scientific">Rugamonas rubra</name>
    <dbReference type="NCBI Taxonomy" id="758825"/>
    <lineage>
        <taxon>Bacteria</taxon>
        <taxon>Pseudomonadati</taxon>
        <taxon>Pseudomonadota</taxon>
        <taxon>Betaproteobacteria</taxon>
        <taxon>Burkholderiales</taxon>
        <taxon>Oxalobacteraceae</taxon>
        <taxon>Telluria group</taxon>
        <taxon>Rugamonas</taxon>
    </lineage>
</organism>
<protein>
    <submittedName>
        <fullName evidence="3">PEP-CTERM protein-sorting domain-containing protein</fullName>
    </submittedName>
</protein>